<evidence type="ECO:0000313" key="6">
    <source>
        <dbReference type="Proteomes" id="UP000577956"/>
    </source>
</evidence>
<dbReference type="InterPro" id="IPR028359">
    <property type="entry name" value="UDP_ManNAc/GlcNAc_DH"/>
</dbReference>
<protein>
    <submittedName>
        <fullName evidence="5">Nucleotide sugar dehydrogenase</fullName>
    </submittedName>
</protein>
<feature type="domain" description="UDP-glucose/GDP-mannose dehydrogenase C-terminal" evidence="4">
    <location>
        <begin position="316"/>
        <end position="410"/>
    </location>
</feature>
<dbReference type="SUPFAM" id="SSF52413">
    <property type="entry name" value="UDP-glucose/GDP-mannose dehydrogenase C-terminal domain"/>
    <property type="match status" value="1"/>
</dbReference>
<dbReference type="AlphaFoldDB" id="A0A7Y9FHG7"/>
<dbReference type="Gene3D" id="3.40.50.720">
    <property type="entry name" value="NAD(P)-binding Rossmann-like Domain"/>
    <property type="match status" value="2"/>
</dbReference>
<dbReference type="GO" id="GO:0051287">
    <property type="term" value="F:NAD binding"/>
    <property type="evidence" value="ECO:0007669"/>
    <property type="project" value="InterPro"/>
</dbReference>
<name>A0A7Y9FHG7_9CELL</name>
<dbReference type="Pfam" id="PF00984">
    <property type="entry name" value="UDPG_MGDP_dh"/>
    <property type="match status" value="1"/>
</dbReference>
<dbReference type="RefSeq" id="WP_203793567.1">
    <property type="nucleotide sequence ID" value="NZ_BAABFI010000007.1"/>
</dbReference>
<dbReference type="InterPro" id="IPR036291">
    <property type="entry name" value="NAD(P)-bd_dom_sf"/>
</dbReference>
<keyword evidence="2" id="KW-0520">NAD</keyword>
<dbReference type="SUPFAM" id="SSF51735">
    <property type="entry name" value="NAD(P)-binding Rossmann-fold domains"/>
    <property type="match status" value="1"/>
</dbReference>
<dbReference type="InterPro" id="IPR017476">
    <property type="entry name" value="UDP-Glc/GDP-Man"/>
</dbReference>
<dbReference type="SMART" id="SM00984">
    <property type="entry name" value="UDPG_MGDP_dh_C"/>
    <property type="match status" value="1"/>
</dbReference>
<evidence type="ECO:0000256" key="2">
    <source>
        <dbReference type="ARBA" id="ARBA00023027"/>
    </source>
</evidence>
<dbReference type="InterPro" id="IPR014027">
    <property type="entry name" value="UDP-Glc/GDP-Man_DH_C"/>
</dbReference>
<proteinExistence type="inferred from homology"/>
<dbReference type="InterPro" id="IPR036220">
    <property type="entry name" value="UDP-Glc/GDP-Man_DH_C_sf"/>
</dbReference>
<dbReference type="PANTHER" id="PTHR43491:SF1">
    <property type="entry name" value="UDP-N-ACETYL-D-MANNOSAMINE DEHYDROGENASE"/>
    <property type="match status" value="1"/>
</dbReference>
<organism evidence="5 6">
    <name type="scientific">Cellulomonas oligotrophica</name>
    <dbReference type="NCBI Taxonomy" id="931536"/>
    <lineage>
        <taxon>Bacteria</taxon>
        <taxon>Bacillati</taxon>
        <taxon>Actinomycetota</taxon>
        <taxon>Actinomycetes</taxon>
        <taxon>Micrococcales</taxon>
        <taxon>Cellulomonadaceae</taxon>
        <taxon>Cellulomonas</taxon>
    </lineage>
</organism>
<evidence type="ECO:0000256" key="3">
    <source>
        <dbReference type="PIRNR" id="PIRNR000124"/>
    </source>
</evidence>
<dbReference type="PIRSF" id="PIRSF500136">
    <property type="entry name" value="UDP_ManNAc_DH"/>
    <property type="match status" value="1"/>
</dbReference>
<dbReference type="GO" id="GO:0016628">
    <property type="term" value="F:oxidoreductase activity, acting on the CH-CH group of donors, NAD or NADP as acceptor"/>
    <property type="evidence" value="ECO:0007669"/>
    <property type="project" value="InterPro"/>
</dbReference>
<reference evidence="5 6" key="1">
    <citation type="submission" date="2020-07" db="EMBL/GenBank/DDBJ databases">
        <title>Sequencing the genomes of 1000 actinobacteria strains.</title>
        <authorList>
            <person name="Klenk H.-P."/>
        </authorList>
    </citation>
    <scope>NUCLEOTIDE SEQUENCE [LARGE SCALE GENOMIC DNA]</scope>
    <source>
        <strain evidence="5 6">DSM 24482</strain>
    </source>
</reference>
<keyword evidence="1" id="KW-0560">Oxidoreductase</keyword>
<dbReference type="InterPro" id="IPR001732">
    <property type="entry name" value="UDP-Glc/GDP-Man_DH_N"/>
</dbReference>
<dbReference type="Proteomes" id="UP000577956">
    <property type="component" value="Unassembled WGS sequence"/>
</dbReference>
<evidence type="ECO:0000256" key="1">
    <source>
        <dbReference type="ARBA" id="ARBA00023002"/>
    </source>
</evidence>
<dbReference type="Pfam" id="PF03721">
    <property type="entry name" value="UDPG_MGDP_dh_N"/>
    <property type="match status" value="1"/>
</dbReference>
<dbReference type="EMBL" id="JACCBK010000001">
    <property type="protein sequence ID" value="NYD87400.1"/>
    <property type="molecule type" value="Genomic_DNA"/>
</dbReference>
<sequence length="416" mass="44349">MAVLGQGYVGLPLALAAVDAGLSVTGVEVDPRRHEALLRGQSYLDDVPSERLVAALATGRYRPVDDCVHLSDIDVAVITVPTPLTRDDQPDLGQVLACLDALVPHLRPGVVVVLESTTYPGTTDELVAPMLAERTGLVVGRDLHIGFSPERIDPGNPTFTLGNTPKLVSGVTAACRSAVDEFYRSIGVLTVPVSGTREAEFAKLLENTFRLVNIALVNEVAEYAHRRGLDIWESVRAAGTKPFGFMQFVPGPGVGGHCIPIDPRYLSWESQRSVGLELGLVEHALGVNRRRPEVVVQVAVDELARRGLVPPDAHVLLVGLAYKKNVGDLRESPSLRVHALLTDAGARVTVVDPVIAAPAHGDVRVLRGIAEVELGDVDLAILVTDHDDIDYAALVAAGVPVVDTRNRLTGTSVVTI</sequence>
<dbReference type="PIRSF" id="PIRSF000124">
    <property type="entry name" value="UDPglc_GDPman_dh"/>
    <property type="match status" value="1"/>
</dbReference>
<dbReference type="GO" id="GO:0016616">
    <property type="term" value="F:oxidoreductase activity, acting on the CH-OH group of donors, NAD or NADP as acceptor"/>
    <property type="evidence" value="ECO:0007669"/>
    <property type="project" value="InterPro"/>
</dbReference>
<evidence type="ECO:0000259" key="4">
    <source>
        <dbReference type="SMART" id="SM00984"/>
    </source>
</evidence>
<accession>A0A7Y9FHG7</accession>
<gene>
    <name evidence="5" type="ORF">BKA21_002949</name>
</gene>
<dbReference type="SUPFAM" id="SSF48179">
    <property type="entry name" value="6-phosphogluconate dehydrogenase C-terminal domain-like"/>
    <property type="match status" value="1"/>
</dbReference>
<dbReference type="Pfam" id="PF03720">
    <property type="entry name" value="UDPG_MGDP_dh_C"/>
    <property type="match status" value="1"/>
</dbReference>
<dbReference type="InterPro" id="IPR014026">
    <property type="entry name" value="UDP-Glc/GDP-Man_DH_dimer"/>
</dbReference>
<dbReference type="PANTHER" id="PTHR43491">
    <property type="entry name" value="UDP-N-ACETYL-D-MANNOSAMINE DEHYDROGENASE"/>
    <property type="match status" value="1"/>
</dbReference>
<dbReference type="GO" id="GO:0000271">
    <property type="term" value="P:polysaccharide biosynthetic process"/>
    <property type="evidence" value="ECO:0007669"/>
    <property type="project" value="InterPro"/>
</dbReference>
<dbReference type="NCBIfam" id="TIGR03026">
    <property type="entry name" value="NDP-sugDHase"/>
    <property type="match status" value="1"/>
</dbReference>
<dbReference type="InterPro" id="IPR008927">
    <property type="entry name" value="6-PGluconate_DH-like_C_sf"/>
</dbReference>
<evidence type="ECO:0000313" key="5">
    <source>
        <dbReference type="EMBL" id="NYD87400.1"/>
    </source>
</evidence>
<comment type="similarity">
    <text evidence="3">Belongs to the UDP-glucose/GDP-mannose dehydrogenase family.</text>
</comment>
<comment type="caution">
    <text evidence="5">The sequence shown here is derived from an EMBL/GenBank/DDBJ whole genome shotgun (WGS) entry which is preliminary data.</text>
</comment>